<evidence type="ECO:0000313" key="4">
    <source>
        <dbReference type="EMBL" id="GEU41346.1"/>
    </source>
</evidence>
<dbReference type="GO" id="GO:0008270">
    <property type="term" value="F:zinc ion binding"/>
    <property type="evidence" value="ECO:0007669"/>
    <property type="project" value="UniProtKB-KW"/>
</dbReference>
<protein>
    <recommendedName>
        <fullName evidence="3">CCHC-type domain-containing protein</fullName>
    </recommendedName>
</protein>
<dbReference type="Gene3D" id="4.10.60.10">
    <property type="entry name" value="Zinc finger, CCHC-type"/>
    <property type="match status" value="1"/>
</dbReference>
<keyword evidence="1" id="KW-0863">Zinc-finger</keyword>
<keyword evidence="2" id="KW-0175">Coiled coil</keyword>
<dbReference type="GO" id="GO:0003676">
    <property type="term" value="F:nucleic acid binding"/>
    <property type="evidence" value="ECO:0007669"/>
    <property type="project" value="InterPro"/>
</dbReference>
<reference evidence="4" key="1">
    <citation type="journal article" date="2019" name="Sci. Rep.">
        <title>Draft genome of Tanacetum cinerariifolium, the natural source of mosquito coil.</title>
        <authorList>
            <person name="Yamashiro T."/>
            <person name="Shiraishi A."/>
            <person name="Satake H."/>
            <person name="Nakayama K."/>
        </authorList>
    </citation>
    <scope>NUCLEOTIDE SEQUENCE</scope>
</reference>
<dbReference type="Pfam" id="PF22936">
    <property type="entry name" value="Pol_BBD"/>
    <property type="match status" value="1"/>
</dbReference>
<dbReference type="InterPro" id="IPR054722">
    <property type="entry name" value="PolX-like_BBD"/>
</dbReference>
<dbReference type="InterPro" id="IPR001878">
    <property type="entry name" value="Znf_CCHC"/>
</dbReference>
<evidence type="ECO:0000256" key="1">
    <source>
        <dbReference type="PROSITE-ProRule" id="PRU00047"/>
    </source>
</evidence>
<dbReference type="PROSITE" id="PS50158">
    <property type="entry name" value="ZF_CCHC"/>
    <property type="match status" value="1"/>
</dbReference>
<keyword evidence="1" id="KW-0862">Zinc</keyword>
<feature type="domain" description="CCHC-type" evidence="3">
    <location>
        <begin position="65"/>
        <end position="79"/>
    </location>
</feature>
<dbReference type="SUPFAM" id="SSF57756">
    <property type="entry name" value="Retrovirus zinc finger-like domains"/>
    <property type="match status" value="1"/>
</dbReference>
<comment type="caution">
    <text evidence="4">The sequence shown here is derived from an EMBL/GenBank/DDBJ whole genome shotgun (WGS) entry which is preliminary data.</text>
</comment>
<dbReference type="EMBL" id="BKCJ010001426">
    <property type="protein sequence ID" value="GEU41346.1"/>
    <property type="molecule type" value="Genomic_DNA"/>
</dbReference>
<evidence type="ECO:0000259" key="3">
    <source>
        <dbReference type="PROSITE" id="PS50158"/>
    </source>
</evidence>
<dbReference type="AlphaFoldDB" id="A0A6L2JWJ7"/>
<name>A0A6L2JWJ7_TANCI</name>
<accession>A0A6L2JWJ7</accession>
<evidence type="ECO:0000256" key="2">
    <source>
        <dbReference type="SAM" id="Coils"/>
    </source>
</evidence>
<keyword evidence="1" id="KW-0479">Metal-binding</keyword>
<gene>
    <name evidence="4" type="ORF">Tci_013324</name>
</gene>
<proteinExistence type="predicted"/>
<organism evidence="4">
    <name type="scientific">Tanacetum cinerariifolium</name>
    <name type="common">Dalmatian daisy</name>
    <name type="synonym">Chrysanthemum cinerariifolium</name>
    <dbReference type="NCBI Taxonomy" id="118510"/>
    <lineage>
        <taxon>Eukaryota</taxon>
        <taxon>Viridiplantae</taxon>
        <taxon>Streptophyta</taxon>
        <taxon>Embryophyta</taxon>
        <taxon>Tracheophyta</taxon>
        <taxon>Spermatophyta</taxon>
        <taxon>Magnoliopsida</taxon>
        <taxon>eudicotyledons</taxon>
        <taxon>Gunneridae</taxon>
        <taxon>Pentapetalae</taxon>
        <taxon>asterids</taxon>
        <taxon>campanulids</taxon>
        <taxon>Asterales</taxon>
        <taxon>Asteraceae</taxon>
        <taxon>Asteroideae</taxon>
        <taxon>Anthemideae</taxon>
        <taxon>Anthemidinae</taxon>
        <taxon>Tanacetum</taxon>
    </lineage>
</organism>
<feature type="coiled-coil region" evidence="2">
    <location>
        <begin position="113"/>
        <end position="182"/>
    </location>
</feature>
<sequence length="1047" mass="119670">MMIYSFFASQSNSPQLDNEDLEEMDLKWQMAMLTMRARRFLQKTGRNRGVEGTETIGFDKTKVECYNCNRRGHFIRKCKASKHQDNRNREAPIRTVPVHETTSNALVSQCDGLGAYKARLESIEARIEVYEKNKVVFEDDMKILKLDVILRDKAITELRQKFKKAEKERDDLKLTLEKFKVSSKNLSRLLDSQQSDKSMTGLGYDNQGFDSQVKSVKQKESNMQTKYLEKTVKVLEGNPQQELQQKGVIDSGCSRHMTRNMSCLTEYEEIDGGYVTFGGDPKGGKITGYSTHSKAFRVFNTITKIVEENLHITFFENKPNVTSISFKDPGFKDPGCEDPHFHDNVYKVEKVLYGLHQAPRAYDAQEIPNEFYGGAHFLLRVTDSDYASASLDKKSTIEGCQFLEKRLISWHCKKQIVIANSTTKAKYVAAASCCGQGRIDETDVDEDLFLIDKTTQEQERLNEEEMFSVYDLDGDEMIMDITTGESVEQSTKDAEKEVSTADPVTTVGETLIEIKAAKPKAKGVKVQELSKFRITSSLQPSQLLQAKDKGKGIMVEPEKSLKKKDQIAFDEQDEVQAKTDADMELAQKLQTKEQEQLTDEEKVRLFMELLEKRRKLFARKREIEKRNGPPTKAQQRNLMCIYLKNMDGWKLQNLKKKSFDEIQKLFDSAIKRVNTFVDMNTEIVKKRSKKTQAEKLDVQAEAEVDNDQREAEMKMYMKIIPDDEIAIDAIPLATKPPINVIKAKYENTRPEEGYEIVLWGDLKVMFEPDIERSKDFLIMGNEDLNTIPEKESDEVIKSSVKDLVLIPSESEDTSGNDSECDLSLCDDFSPINVLKGKSVTFSNPFFNSNDDFTSSDDDDVNPLFNEVLEDIENMDSYVSNLNEPALLVTPLFDANEDECFDPGGETDEIDAFLDIDISMDIEDGYHDSEGDIIYLESLLLIDAIPNLYPKVFLDHDPKSLNNKPDNDDLMTEDKVFDLEIPEKFIFPTYVRLPFEDRHYLSLTYVIRIFLLYLTYSMDSSLFLPSGSEDTIFDPGISVFSFYSLKPV</sequence>
<dbReference type="InterPro" id="IPR036875">
    <property type="entry name" value="Znf_CCHC_sf"/>
</dbReference>